<gene>
    <name evidence="6" type="ordered locus">Msil_3745</name>
</gene>
<organism evidence="6 7">
    <name type="scientific">Methylocella silvestris (strain DSM 15510 / CIP 108128 / LMG 27833 / NCIMB 13906 / BL2)</name>
    <dbReference type="NCBI Taxonomy" id="395965"/>
    <lineage>
        <taxon>Bacteria</taxon>
        <taxon>Pseudomonadati</taxon>
        <taxon>Pseudomonadota</taxon>
        <taxon>Alphaproteobacteria</taxon>
        <taxon>Hyphomicrobiales</taxon>
        <taxon>Beijerinckiaceae</taxon>
        <taxon>Methylocella</taxon>
    </lineage>
</organism>
<keyword evidence="7" id="KW-1185">Reference proteome</keyword>
<evidence type="ECO:0000313" key="7">
    <source>
        <dbReference type="Proteomes" id="UP000002257"/>
    </source>
</evidence>
<dbReference type="InterPro" id="IPR041478">
    <property type="entry name" value="TetR_C_27"/>
</dbReference>
<dbReference type="SUPFAM" id="SSF46689">
    <property type="entry name" value="Homeodomain-like"/>
    <property type="match status" value="1"/>
</dbReference>
<protein>
    <submittedName>
        <fullName evidence="6">Transcriptional regulator, TetR family</fullName>
    </submittedName>
</protein>
<dbReference type="EMBL" id="CP001280">
    <property type="protein sequence ID" value="ACK52627.1"/>
    <property type="molecule type" value="Genomic_DNA"/>
</dbReference>
<dbReference type="KEGG" id="msl:Msil_3745"/>
<dbReference type="InterPro" id="IPR009057">
    <property type="entry name" value="Homeodomain-like_sf"/>
</dbReference>
<dbReference type="GO" id="GO:0000976">
    <property type="term" value="F:transcription cis-regulatory region binding"/>
    <property type="evidence" value="ECO:0007669"/>
    <property type="project" value="TreeGrafter"/>
</dbReference>
<dbReference type="InterPro" id="IPR001647">
    <property type="entry name" value="HTH_TetR"/>
</dbReference>
<dbReference type="PANTHER" id="PTHR30055">
    <property type="entry name" value="HTH-TYPE TRANSCRIPTIONAL REGULATOR RUTR"/>
    <property type="match status" value="1"/>
</dbReference>
<keyword evidence="3" id="KW-0804">Transcription</keyword>
<keyword evidence="2 4" id="KW-0238">DNA-binding</keyword>
<evidence type="ECO:0000256" key="2">
    <source>
        <dbReference type="ARBA" id="ARBA00023125"/>
    </source>
</evidence>
<dbReference type="Proteomes" id="UP000002257">
    <property type="component" value="Chromosome"/>
</dbReference>
<dbReference type="SUPFAM" id="SSF48498">
    <property type="entry name" value="Tetracyclin repressor-like, C-terminal domain"/>
    <property type="match status" value="1"/>
</dbReference>
<dbReference type="InterPro" id="IPR050109">
    <property type="entry name" value="HTH-type_TetR-like_transc_reg"/>
</dbReference>
<sequence length="201" mass="22494">MTHSASIDARRTQNGTRDAIIDVALTLFGRVGFQKTTIKDIARQLRMSPANIYRFFGTKAELNDAVGRRLLNEMEASVIAIAKRRASASDRLRACITAIEESNARRFLFDPALHELIEIAFDESWPSAADHVQTIEKTLSGIISQGAHTGEFRVNDSDLAAILVHNACVRFPHPRLIEERRRKTTPTLDQMMDFCLAAITD</sequence>
<evidence type="ECO:0000313" key="6">
    <source>
        <dbReference type="EMBL" id="ACK52627.1"/>
    </source>
</evidence>
<dbReference type="eggNOG" id="COG1309">
    <property type="taxonomic scope" value="Bacteria"/>
</dbReference>
<accession>B8EJD5</accession>
<evidence type="ECO:0000256" key="3">
    <source>
        <dbReference type="ARBA" id="ARBA00023163"/>
    </source>
</evidence>
<keyword evidence="1" id="KW-0805">Transcription regulation</keyword>
<dbReference type="OrthoDB" id="9802802at2"/>
<dbReference type="RefSeq" id="WP_012592695.1">
    <property type="nucleotide sequence ID" value="NC_011666.1"/>
</dbReference>
<dbReference type="Pfam" id="PF00440">
    <property type="entry name" value="TetR_N"/>
    <property type="match status" value="1"/>
</dbReference>
<feature type="domain" description="HTH tetR-type" evidence="5">
    <location>
        <begin position="14"/>
        <end position="74"/>
    </location>
</feature>
<dbReference type="PANTHER" id="PTHR30055:SF151">
    <property type="entry name" value="TRANSCRIPTIONAL REGULATORY PROTEIN"/>
    <property type="match status" value="1"/>
</dbReference>
<evidence type="ECO:0000259" key="5">
    <source>
        <dbReference type="PROSITE" id="PS50977"/>
    </source>
</evidence>
<feature type="DNA-binding region" description="H-T-H motif" evidence="4">
    <location>
        <begin position="37"/>
        <end position="56"/>
    </location>
</feature>
<proteinExistence type="predicted"/>
<reference evidence="6 7" key="1">
    <citation type="journal article" date="2010" name="J. Bacteriol.">
        <title>Complete genome sequence of the aerobic facultative methanotroph Methylocella silvestris BL2.</title>
        <authorList>
            <person name="Chen Y."/>
            <person name="Crombie A."/>
            <person name="Rahman M.T."/>
            <person name="Dedysh S.N."/>
            <person name="Liesack W."/>
            <person name="Stott M.B."/>
            <person name="Alam M."/>
            <person name="Theisen A.R."/>
            <person name="Murrell J.C."/>
            <person name="Dunfield P.F."/>
        </authorList>
    </citation>
    <scope>NUCLEOTIDE SEQUENCE [LARGE SCALE GENOMIC DNA]</scope>
    <source>
        <strain evidence="7">DSM 15510 / CIP 108128 / LMG 27833 / NCIMB 13906 / BL2</strain>
    </source>
</reference>
<evidence type="ECO:0000256" key="4">
    <source>
        <dbReference type="PROSITE-ProRule" id="PRU00335"/>
    </source>
</evidence>
<dbReference type="Gene3D" id="1.10.357.10">
    <property type="entry name" value="Tetracycline Repressor, domain 2"/>
    <property type="match status" value="1"/>
</dbReference>
<dbReference type="GO" id="GO:0003700">
    <property type="term" value="F:DNA-binding transcription factor activity"/>
    <property type="evidence" value="ECO:0007669"/>
    <property type="project" value="TreeGrafter"/>
</dbReference>
<name>B8EJD5_METSB</name>
<dbReference type="HOGENOM" id="CLU_069356_7_1_5"/>
<dbReference type="PROSITE" id="PS50977">
    <property type="entry name" value="HTH_TETR_2"/>
    <property type="match status" value="1"/>
</dbReference>
<dbReference type="AlphaFoldDB" id="B8EJD5"/>
<dbReference type="InterPro" id="IPR036271">
    <property type="entry name" value="Tet_transcr_reg_TetR-rel_C_sf"/>
</dbReference>
<evidence type="ECO:0000256" key="1">
    <source>
        <dbReference type="ARBA" id="ARBA00023015"/>
    </source>
</evidence>
<dbReference type="Pfam" id="PF17935">
    <property type="entry name" value="TetR_C_27"/>
    <property type="match status" value="1"/>
</dbReference>